<gene>
    <name evidence="1" type="ORF">NDU88_006794</name>
</gene>
<dbReference type="Proteomes" id="UP001066276">
    <property type="component" value="Chromosome 5"/>
</dbReference>
<reference evidence="1" key="1">
    <citation type="journal article" date="2022" name="bioRxiv">
        <title>Sequencing and chromosome-scale assembly of the giantPleurodeles waltlgenome.</title>
        <authorList>
            <person name="Brown T."/>
            <person name="Elewa A."/>
            <person name="Iarovenko S."/>
            <person name="Subramanian E."/>
            <person name="Araus A.J."/>
            <person name="Petzold A."/>
            <person name="Susuki M."/>
            <person name="Suzuki K.-i.T."/>
            <person name="Hayashi T."/>
            <person name="Toyoda A."/>
            <person name="Oliveira C."/>
            <person name="Osipova E."/>
            <person name="Leigh N.D."/>
            <person name="Simon A."/>
            <person name="Yun M.H."/>
        </authorList>
    </citation>
    <scope>NUCLEOTIDE SEQUENCE</scope>
    <source>
        <strain evidence="1">20211129_DDA</strain>
        <tissue evidence="1">Liver</tissue>
    </source>
</reference>
<proteinExistence type="predicted"/>
<keyword evidence="2" id="KW-1185">Reference proteome</keyword>
<dbReference type="AlphaFoldDB" id="A0AAV7RR51"/>
<comment type="caution">
    <text evidence="1">The sequence shown here is derived from an EMBL/GenBank/DDBJ whole genome shotgun (WGS) entry which is preliminary data.</text>
</comment>
<accession>A0AAV7RR51</accession>
<sequence length="71" mass="7784">MPRGRVQYGWRKASSSRMRASLRYLLARLLELCPETAEVCDVLAGAATQFARVGCTTWEKLCSHLASPAAA</sequence>
<dbReference type="EMBL" id="JANPWB010000009">
    <property type="protein sequence ID" value="KAJ1154037.1"/>
    <property type="molecule type" value="Genomic_DNA"/>
</dbReference>
<protein>
    <submittedName>
        <fullName evidence="1">Uncharacterized protein</fullName>
    </submittedName>
</protein>
<evidence type="ECO:0000313" key="2">
    <source>
        <dbReference type="Proteomes" id="UP001066276"/>
    </source>
</evidence>
<name>A0AAV7RR51_PLEWA</name>
<organism evidence="1 2">
    <name type="scientific">Pleurodeles waltl</name>
    <name type="common">Iberian ribbed newt</name>
    <dbReference type="NCBI Taxonomy" id="8319"/>
    <lineage>
        <taxon>Eukaryota</taxon>
        <taxon>Metazoa</taxon>
        <taxon>Chordata</taxon>
        <taxon>Craniata</taxon>
        <taxon>Vertebrata</taxon>
        <taxon>Euteleostomi</taxon>
        <taxon>Amphibia</taxon>
        <taxon>Batrachia</taxon>
        <taxon>Caudata</taxon>
        <taxon>Salamandroidea</taxon>
        <taxon>Salamandridae</taxon>
        <taxon>Pleurodelinae</taxon>
        <taxon>Pleurodeles</taxon>
    </lineage>
</organism>
<evidence type="ECO:0000313" key="1">
    <source>
        <dbReference type="EMBL" id="KAJ1154037.1"/>
    </source>
</evidence>